<dbReference type="EMBL" id="JADOXO010000237">
    <property type="protein sequence ID" value="KAF9808595.1"/>
    <property type="molecule type" value="Genomic_DNA"/>
</dbReference>
<evidence type="ECO:0000256" key="1">
    <source>
        <dbReference type="SAM" id="SignalP"/>
    </source>
</evidence>
<sequence>MPSTRPGAHIGAGRTPSMALLEMFWLVAQVSGEVQIGWQEGETEGRVEWREIAFGINVLDDKADATAILCLNTSRAPGQSVSTTDQRDRITTLEKMINLFKDWTAQHRHSFPNTMLGQAKILVLFQLSPQCALILFPSVAHVNNDEVHMDAFLLREWRGVGVCKHTCAAAQRGADEYR</sequence>
<protein>
    <submittedName>
        <fullName evidence="2">Uncharacterized protein</fullName>
    </submittedName>
</protein>
<organism evidence="2 3">
    <name type="scientific">Rhodonia placenta</name>
    <dbReference type="NCBI Taxonomy" id="104341"/>
    <lineage>
        <taxon>Eukaryota</taxon>
        <taxon>Fungi</taxon>
        <taxon>Dikarya</taxon>
        <taxon>Basidiomycota</taxon>
        <taxon>Agaricomycotina</taxon>
        <taxon>Agaricomycetes</taxon>
        <taxon>Polyporales</taxon>
        <taxon>Adustoporiaceae</taxon>
        <taxon>Rhodonia</taxon>
    </lineage>
</organism>
<reference evidence="2" key="1">
    <citation type="submission" date="2020-11" db="EMBL/GenBank/DDBJ databases">
        <authorList>
            <person name="Koelle M."/>
            <person name="Horta M.A.C."/>
            <person name="Nowrousian M."/>
            <person name="Ohm R.A."/>
            <person name="Benz P."/>
            <person name="Pilgard A."/>
        </authorList>
    </citation>
    <scope>NUCLEOTIDE SEQUENCE</scope>
    <source>
        <strain evidence="2">FPRL280</strain>
    </source>
</reference>
<evidence type="ECO:0000313" key="3">
    <source>
        <dbReference type="Proteomes" id="UP000639403"/>
    </source>
</evidence>
<proteinExistence type="predicted"/>
<feature type="chain" id="PRO_5034093599" evidence="1">
    <location>
        <begin position="33"/>
        <end position="178"/>
    </location>
</feature>
<feature type="signal peptide" evidence="1">
    <location>
        <begin position="1"/>
        <end position="32"/>
    </location>
</feature>
<dbReference type="AlphaFoldDB" id="A0A8H7U004"/>
<reference evidence="2" key="2">
    <citation type="journal article" name="Front. Microbiol.">
        <title>Degradative Capacity of Two Strains of Rhodonia placenta: From Phenotype to Genotype.</title>
        <authorList>
            <person name="Kolle M."/>
            <person name="Horta M.A.C."/>
            <person name="Nowrousian M."/>
            <person name="Ohm R.A."/>
            <person name="Benz J.P."/>
            <person name="Pilgard A."/>
        </authorList>
    </citation>
    <scope>NUCLEOTIDE SEQUENCE</scope>
    <source>
        <strain evidence="2">FPRL280</strain>
    </source>
</reference>
<dbReference type="Proteomes" id="UP000639403">
    <property type="component" value="Unassembled WGS sequence"/>
</dbReference>
<evidence type="ECO:0000313" key="2">
    <source>
        <dbReference type="EMBL" id="KAF9808595.1"/>
    </source>
</evidence>
<comment type="caution">
    <text evidence="2">The sequence shown here is derived from an EMBL/GenBank/DDBJ whole genome shotgun (WGS) entry which is preliminary data.</text>
</comment>
<name>A0A8H7U004_9APHY</name>
<accession>A0A8H7U004</accession>
<gene>
    <name evidence="2" type="ORF">IEO21_07811</name>
</gene>
<keyword evidence="1" id="KW-0732">Signal</keyword>